<evidence type="ECO:0000256" key="1">
    <source>
        <dbReference type="ARBA" id="ARBA00001182"/>
    </source>
</evidence>
<dbReference type="EMBL" id="JAADYS010003192">
    <property type="protein sequence ID" value="KAF4449659.1"/>
    <property type="molecule type" value="Genomic_DNA"/>
</dbReference>
<evidence type="ECO:0000256" key="13">
    <source>
        <dbReference type="RuleBase" id="RU004208"/>
    </source>
</evidence>
<dbReference type="Proteomes" id="UP000554235">
    <property type="component" value="Unassembled WGS sequence"/>
</dbReference>
<dbReference type="GO" id="GO:0005788">
    <property type="term" value="C:endoplasmic reticulum lumen"/>
    <property type="evidence" value="ECO:0007669"/>
    <property type="project" value="UniProtKB-SubCell"/>
</dbReference>
<dbReference type="CDD" id="cd02981">
    <property type="entry name" value="PDI_b_family"/>
    <property type="match status" value="1"/>
</dbReference>
<dbReference type="CDD" id="cd02995">
    <property type="entry name" value="PDI_a_PDI_a'_C"/>
    <property type="match status" value="1"/>
</dbReference>
<dbReference type="InterPro" id="IPR013766">
    <property type="entry name" value="Thioredoxin_domain"/>
</dbReference>
<dbReference type="Pfam" id="PF00085">
    <property type="entry name" value="Thioredoxin"/>
    <property type="match status" value="1"/>
</dbReference>
<gene>
    <name evidence="16" type="ORF">FALBO_16620</name>
</gene>
<evidence type="ECO:0000256" key="2">
    <source>
        <dbReference type="ARBA" id="ARBA00002692"/>
    </source>
</evidence>
<dbReference type="PRINTS" id="PR00421">
    <property type="entry name" value="THIOREDOXIN"/>
</dbReference>
<dbReference type="GO" id="GO:0003756">
    <property type="term" value="F:protein disulfide isomerase activity"/>
    <property type="evidence" value="ECO:0007669"/>
    <property type="project" value="UniProtKB-EC"/>
</dbReference>
<evidence type="ECO:0000256" key="8">
    <source>
        <dbReference type="ARBA" id="ARBA00022824"/>
    </source>
</evidence>
<dbReference type="CDD" id="cd02982">
    <property type="entry name" value="PDI_b'_family"/>
    <property type="match status" value="1"/>
</dbReference>
<evidence type="ECO:0000256" key="11">
    <source>
        <dbReference type="ARBA" id="ARBA00023284"/>
    </source>
</evidence>
<dbReference type="Pfam" id="PF13848">
    <property type="entry name" value="Thioredoxin_6"/>
    <property type="match status" value="1"/>
</dbReference>
<dbReference type="GO" id="GO:0034976">
    <property type="term" value="P:response to endoplasmic reticulum stress"/>
    <property type="evidence" value="ECO:0007669"/>
    <property type="project" value="TreeGrafter"/>
</dbReference>
<feature type="compositionally biased region" description="Basic and acidic residues" evidence="14">
    <location>
        <begin position="354"/>
        <end position="365"/>
    </location>
</feature>
<name>A0A8H4KHA1_9HYPO</name>
<evidence type="ECO:0000259" key="15">
    <source>
        <dbReference type="PROSITE" id="PS51352"/>
    </source>
</evidence>
<evidence type="ECO:0000256" key="6">
    <source>
        <dbReference type="ARBA" id="ARBA00022729"/>
    </source>
</evidence>
<dbReference type="AlphaFoldDB" id="A0A8H4KHA1"/>
<dbReference type="PROSITE" id="PS00194">
    <property type="entry name" value="THIOREDOXIN_1"/>
    <property type="match status" value="1"/>
</dbReference>
<sequence length="365" mass="40403">MRGALEGEHRVGSLPVVSVLTEDTLAHFKTAEKVVIAAYVDASDHISNEVFYELAKDLHDDYPFGVIDNDAIAKAEGVCPPAMVVYKSFDEGKNIFADKFEKDVMRAFIVSAATPLTGEVDPETYPVYMSAGIPLAYIFSETSEERNELRDTLKPIAKRFKGRINFATIDATSFGAHANTLNLESKFPSFVIEDITRNQKFPFDQDKAITRDSIDAFVTAFSEVTVVVAKNYNHIVLDDNKDVLIEFYAHWCGHCKAFASDYEDLAAQFSVLKDKVVIAKVDATKNDVPDAISGYPTIKMYPAGAKDDPITYQGPRTSEDLVKFIKEHGRHKAEPSAKEEGTAEDAVTTQGGEQAEKGSEYRDEL</sequence>
<accession>A0A8H4KHA1</accession>
<protein>
    <recommendedName>
        <fullName evidence="12">Protein disulfide-isomerase</fullName>
        <ecNumber evidence="5">5.3.4.1</ecNumber>
    </recommendedName>
</protein>
<evidence type="ECO:0000256" key="9">
    <source>
        <dbReference type="ARBA" id="ARBA00023157"/>
    </source>
</evidence>
<organism evidence="16 17">
    <name type="scientific">Fusarium albosuccineum</name>
    <dbReference type="NCBI Taxonomy" id="1237068"/>
    <lineage>
        <taxon>Eukaryota</taxon>
        <taxon>Fungi</taxon>
        <taxon>Dikarya</taxon>
        <taxon>Ascomycota</taxon>
        <taxon>Pezizomycotina</taxon>
        <taxon>Sordariomycetes</taxon>
        <taxon>Hypocreomycetidae</taxon>
        <taxon>Hypocreales</taxon>
        <taxon>Nectriaceae</taxon>
        <taxon>Fusarium</taxon>
        <taxon>Fusarium decemcellulare species complex</taxon>
    </lineage>
</organism>
<dbReference type="PANTHER" id="PTHR18929">
    <property type="entry name" value="PROTEIN DISULFIDE ISOMERASE"/>
    <property type="match status" value="1"/>
</dbReference>
<dbReference type="FunFam" id="3.40.30.10:FF:000185">
    <property type="entry name" value="Protein disulfide-isomerase"/>
    <property type="match status" value="1"/>
</dbReference>
<comment type="caution">
    <text evidence="16">The sequence shown here is derived from an EMBL/GenBank/DDBJ whole genome shotgun (WGS) entry which is preliminary data.</text>
</comment>
<evidence type="ECO:0000256" key="12">
    <source>
        <dbReference type="ARBA" id="ARBA00039846"/>
    </source>
</evidence>
<keyword evidence="17" id="KW-1185">Reference proteome</keyword>
<evidence type="ECO:0000313" key="17">
    <source>
        <dbReference type="Proteomes" id="UP000554235"/>
    </source>
</evidence>
<comment type="catalytic activity">
    <reaction evidence="1">
        <text>Catalyzes the rearrangement of -S-S- bonds in proteins.</text>
        <dbReference type="EC" id="5.3.4.1"/>
    </reaction>
</comment>
<keyword evidence="6" id="KW-0732">Signal</keyword>
<dbReference type="InterPro" id="IPR017937">
    <property type="entry name" value="Thioredoxin_CS"/>
</dbReference>
<dbReference type="FunFam" id="3.40.30.10:FF:000139">
    <property type="entry name" value="Protein disulfide-isomerase"/>
    <property type="match status" value="1"/>
</dbReference>
<dbReference type="Gene3D" id="3.40.30.10">
    <property type="entry name" value="Glutaredoxin"/>
    <property type="match status" value="3"/>
</dbReference>
<dbReference type="SUPFAM" id="SSF52833">
    <property type="entry name" value="Thioredoxin-like"/>
    <property type="match status" value="3"/>
</dbReference>
<keyword evidence="7" id="KW-0677">Repeat</keyword>
<dbReference type="PANTHER" id="PTHR18929:SF132">
    <property type="entry name" value="PROTEIN DISULFIDE-ISOMERASE A3"/>
    <property type="match status" value="1"/>
</dbReference>
<comment type="function">
    <text evidence="2">Participates in the folding of proteins containing disulfide bonds, may be involved in glycosylation, prolyl hydroxylation and triglyceride transfer.</text>
</comment>
<dbReference type="EC" id="5.3.4.1" evidence="5"/>
<keyword evidence="9" id="KW-1015">Disulfide bond</keyword>
<keyword evidence="11" id="KW-0676">Redox-active center</keyword>
<evidence type="ECO:0000256" key="4">
    <source>
        <dbReference type="ARBA" id="ARBA00006347"/>
    </source>
</evidence>
<dbReference type="OrthoDB" id="427280at2759"/>
<feature type="domain" description="Thioredoxin" evidence="15">
    <location>
        <begin position="181"/>
        <end position="330"/>
    </location>
</feature>
<dbReference type="InterPro" id="IPR005788">
    <property type="entry name" value="PDI_thioredoxin-like_dom"/>
</dbReference>
<dbReference type="InterPro" id="IPR036249">
    <property type="entry name" value="Thioredoxin-like_sf"/>
</dbReference>
<evidence type="ECO:0000256" key="5">
    <source>
        <dbReference type="ARBA" id="ARBA00012723"/>
    </source>
</evidence>
<dbReference type="NCBIfam" id="TIGR01126">
    <property type="entry name" value="pdi_dom"/>
    <property type="match status" value="1"/>
</dbReference>
<comment type="similarity">
    <text evidence="4 13">Belongs to the protein disulfide isomerase family.</text>
</comment>
<evidence type="ECO:0000256" key="10">
    <source>
        <dbReference type="ARBA" id="ARBA00023235"/>
    </source>
</evidence>
<keyword evidence="8" id="KW-0256">Endoplasmic reticulum</keyword>
<evidence type="ECO:0000313" key="16">
    <source>
        <dbReference type="EMBL" id="KAF4449659.1"/>
    </source>
</evidence>
<dbReference type="GO" id="GO:0006457">
    <property type="term" value="P:protein folding"/>
    <property type="evidence" value="ECO:0007669"/>
    <property type="project" value="TreeGrafter"/>
</dbReference>
<evidence type="ECO:0000256" key="3">
    <source>
        <dbReference type="ARBA" id="ARBA00004319"/>
    </source>
</evidence>
<feature type="region of interest" description="Disordered" evidence="14">
    <location>
        <begin position="325"/>
        <end position="365"/>
    </location>
</feature>
<evidence type="ECO:0000256" key="7">
    <source>
        <dbReference type="ARBA" id="ARBA00022737"/>
    </source>
</evidence>
<evidence type="ECO:0000256" key="14">
    <source>
        <dbReference type="SAM" id="MobiDB-lite"/>
    </source>
</evidence>
<comment type="subcellular location">
    <subcellularLocation>
        <location evidence="3">Endoplasmic reticulum lumen</location>
    </subcellularLocation>
</comment>
<dbReference type="PROSITE" id="PS51352">
    <property type="entry name" value="THIOREDOXIN_2"/>
    <property type="match status" value="1"/>
</dbReference>
<keyword evidence="10 16" id="KW-0413">Isomerase</keyword>
<reference evidence="16 17" key="1">
    <citation type="submission" date="2020-01" db="EMBL/GenBank/DDBJ databases">
        <title>Identification and distribution of gene clusters putatively required for synthesis of sphingolipid metabolism inhibitors in phylogenetically diverse species of the filamentous fungus Fusarium.</title>
        <authorList>
            <person name="Kim H.-S."/>
            <person name="Busman M."/>
            <person name="Brown D.W."/>
            <person name="Divon H."/>
            <person name="Uhlig S."/>
            <person name="Proctor R.H."/>
        </authorList>
    </citation>
    <scope>NUCLEOTIDE SEQUENCE [LARGE SCALE GENOMIC DNA]</scope>
    <source>
        <strain evidence="16 17">NRRL 20459</strain>
    </source>
</reference>
<proteinExistence type="inferred from homology"/>
<feature type="compositionally biased region" description="Basic and acidic residues" evidence="14">
    <location>
        <begin position="325"/>
        <end position="341"/>
    </location>
</feature>